<feature type="transmembrane region" description="Helical" evidence="8">
    <location>
        <begin position="342"/>
        <end position="362"/>
    </location>
</feature>
<feature type="transmembrane region" description="Helical" evidence="8">
    <location>
        <begin position="399"/>
        <end position="420"/>
    </location>
</feature>
<dbReference type="Pfam" id="PF03006">
    <property type="entry name" value="HlyIII"/>
    <property type="match status" value="1"/>
</dbReference>
<keyword evidence="10" id="KW-1185">Reference proteome</keyword>
<comment type="caution">
    <text evidence="9">The sequence shown here is derived from an EMBL/GenBank/DDBJ whole genome shotgun (WGS) entry which is preliminary data.</text>
</comment>
<feature type="region of interest" description="Disordered" evidence="7">
    <location>
        <begin position="529"/>
        <end position="571"/>
    </location>
</feature>
<evidence type="ECO:0000256" key="8">
    <source>
        <dbReference type="SAM" id="Phobius"/>
    </source>
</evidence>
<dbReference type="AlphaFoldDB" id="A0A8J5X684"/>
<dbReference type="PANTHER" id="PTHR20855:SF52">
    <property type="entry name" value="ADIPONECTIN RECEPTOR PROTEIN"/>
    <property type="match status" value="1"/>
</dbReference>
<feature type="transmembrane region" description="Helical" evidence="8">
    <location>
        <begin position="310"/>
        <end position="330"/>
    </location>
</feature>
<reference evidence="9" key="1">
    <citation type="submission" date="2021-05" db="EMBL/GenBank/DDBJ databases">
        <title>The genome of the haptophyte Pavlova lutheri (Diacronema luteri, Pavlovales) - a model for lipid biosynthesis in eukaryotic algae.</title>
        <authorList>
            <person name="Hulatt C.J."/>
            <person name="Posewitz M.C."/>
        </authorList>
    </citation>
    <scope>NUCLEOTIDE SEQUENCE</scope>
    <source>
        <strain evidence="9">NIVA-4/92</strain>
    </source>
</reference>
<dbReference type="Proteomes" id="UP000751190">
    <property type="component" value="Unassembled WGS sequence"/>
</dbReference>
<feature type="compositionally biased region" description="Gly residues" evidence="7">
    <location>
        <begin position="557"/>
        <end position="570"/>
    </location>
</feature>
<protein>
    <submittedName>
        <fullName evidence="9">Uncharacterized protein</fullName>
    </submittedName>
</protein>
<dbReference type="InterPro" id="IPR004254">
    <property type="entry name" value="AdipoR/HlyIII-related"/>
</dbReference>
<evidence type="ECO:0000256" key="5">
    <source>
        <dbReference type="ARBA" id="ARBA00023136"/>
    </source>
</evidence>
<dbReference type="PANTHER" id="PTHR20855">
    <property type="entry name" value="ADIPOR/PROGESTIN RECEPTOR-RELATED"/>
    <property type="match status" value="1"/>
</dbReference>
<dbReference type="GO" id="GO:0005886">
    <property type="term" value="C:plasma membrane"/>
    <property type="evidence" value="ECO:0007669"/>
    <property type="project" value="TreeGrafter"/>
</dbReference>
<evidence type="ECO:0000256" key="1">
    <source>
        <dbReference type="ARBA" id="ARBA00004141"/>
    </source>
</evidence>
<accession>A0A8J5X684</accession>
<keyword evidence="3 8" id="KW-0812">Transmembrane</keyword>
<name>A0A8J5X684_DIALT</name>
<organism evidence="9 10">
    <name type="scientific">Diacronema lutheri</name>
    <name type="common">Unicellular marine alga</name>
    <name type="synonym">Monochrysis lutheri</name>
    <dbReference type="NCBI Taxonomy" id="2081491"/>
    <lineage>
        <taxon>Eukaryota</taxon>
        <taxon>Haptista</taxon>
        <taxon>Haptophyta</taxon>
        <taxon>Pavlovophyceae</taxon>
        <taxon>Pavlovales</taxon>
        <taxon>Pavlovaceae</taxon>
        <taxon>Diacronema</taxon>
    </lineage>
</organism>
<evidence type="ECO:0000256" key="2">
    <source>
        <dbReference type="ARBA" id="ARBA00007018"/>
    </source>
</evidence>
<evidence type="ECO:0000256" key="6">
    <source>
        <dbReference type="PIRSR" id="PIRSR604254-1"/>
    </source>
</evidence>
<keyword evidence="5 8" id="KW-0472">Membrane</keyword>
<keyword evidence="4 8" id="KW-1133">Transmembrane helix</keyword>
<dbReference type="OrthoDB" id="529367at2759"/>
<comment type="similarity">
    <text evidence="2">Belongs to the ADIPOR family.</text>
</comment>
<comment type="subcellular location">
    <subcellularLocation>
        <location evidence="1">Membrane</location>
        <topology evidence="1">Multi-pass membrane protein</topology>
    </subcellularLocation>
</comment>
<keyword evidence="6" id="KW-0479">Metal-binding</keyword>
<evidence type="ECO:0000313" key="10">
    <source>
        <dbReference type="Proteomes" id="UP000751190"/>
    </source>
</evidence>
<gene>
    <name evidence="9" type="ORF">KFE25_013985</name>
</gene>
<proteinExistence type="inferred from homology"/>
<dbReference type="EMBL" id="JAGTXO010000023">
    <property type="protein sequence ID" value="KAG8461966.1"/>
    <property type="molecule type" value="Genomic_DNA"/>
</dbReference>
<sequence>MSVESLLAGGSYDATYREAVRDADEADAASQRARAHLLAFAGGRAAESSEWPGHACRTGDDGETLALAAVVRAGRGALAPSATDAACASTATPHDAFAPTSSELALASLLVASPPRAIARSGPAGTDAARDGSARAGARARAPAIRTAAGAPVPPAVGLGATVSAAAGMGPGSGRRGGACVDLYELDPKVRWWRVDNAYIYFGYRKPPPPKLSMCAAILRAVCTLVYPVHNQTANVWTHLCGALTVAALAASTLGADGPMRGGASGAFRASSIDLLAEGGFLFGALACLLLSATFHLLCDTSLRLRRFLIKLDFAGVLCLVWGSWLPLLQFGLACRDVRWRVTYAAVITAGVGAVAVLCLLPRFATPAYQPVRAGVFMFIGWVGAVPAVQLLADARTRPIGLGVIEMGLLYSVGTAIDVLRMPERFFYAAAPPSVVLSAVGGAKSSGDDGVMGSSARNLAAHADASGVASGCASGGGSIGCLAPSRGGSIGSLGSFGASSPTRSAVVHAAHAPCAARAPAADGARGWARDLCSGPPSPTLGRGHSSNGARADAHLELGGGSGGGCHVGGPGVPPGAGSVSASASMHSLIALRPNTVTATILGSRSAVNLVANGPVEPEVEAELCQLAAQDDEVGTGGDRGCGARGPPSLLPPHIAAMPSMLDHVRAAQRNARDHLGACAPLLCVWGSHATFHCFVVAAVVTHYRTSMIAWEFKTRACAA</sequence>
<evidence type="ECO:0000256" key="3">
    <source>
        <dbReference type="ARBA" id="ARBA00022692"/>
    </source>
</evidence>
<dbReference type="GO" id="GO:0038023">
    <property type="term" value="F:signaling receptor activity"/>
    <property type="evidence" value="ECO:0007669"/>
    <property type="project" value="TreeGrafter"/>
</dbReference>
<dbReference type="GO" id="GO:0046872">
    <property type="term" value="F:metal ion binding"/>
    <property type="evidence" value="ECO:0007669"/>
    <property type="project" value="UniProtKB-KW"/>
</dbReference>
<evidence type="ECO:0000313" key="9">
    <source>
        <dbReference type="EMBL" id="KAG8461966.1"/>
    </source>
</evidence>
<feature type="transmembrane region" description="Helical" evidence="8">
    <location>
        <begin position="279"/>
        <end position="298"/>
    </location>
</feature>
<keyword evidence="6" id="KW-0862">Zinc</keyword>
<feature type="binding site" evidence="6">
    <location>
        <position position="296"/>
    </location>
    <ligand>
        <name>Zn(2+)</name>
        <dbReference type="ChEBI" id="CHEBI:29105"/>
    </ligand>
</feature>
<evidence type="ECO:0000256" key="7">
    <source>
        <dbReference type="SAM" id="MobiDB-lite"/>
    </source>
</evidence>
<evidence type="ECO:0000256" key="4">
    <source>
        <dbReference type="ARBA" id="ARBA00022989"/>
    </source>
</evidence>
<dbReference type="GO" id="GO:0033211">
    <property type="term" value="P:adiponectin-activated signaling pathway"/>
    <property type="evidence" value="ECO:0007669"/>
    <property type="project" value="TreeGrafter"/>
</dbReference>
<feature type="transmembrane region" description="Helical" evidence="8">
    <location>
        <begin position="374"/>
        <end position="393"/>
    </location>
</feature>